<comment type="caution">
    <text evidence="1">The sequence shown here is derived from an EMBL/GenBank/DDBJ whole genome shotgun (WGS) entry which is preliminary data.</text>
</comment>
<sequence>MLRLFYWHSKVENGNTLKEELFGLDKISIVRIASAYFSKEGLEILKELRDKHLLKKQNIHLYLSPEFSIDKPHELLEELKEFCNVYIVFNIRFHPKV</sequence>
<evidence type="ECO:0000313" key="2">
    <source>
        <dbReference type="Proteomes" id="UP000190080"/>
    </source>
</evidence>
<gene>
    <name evidence="1" type="ORF">CLORY_16990</name>
</gene>
<dbReference type="Proteomes" id="UP000190080">
    <property type="component" value="Unassembled WGS sequence"/>
</dbReference>
<dbReference type="STRING" id="1450648.CLORY_16990"/>
<protein>
    <submittedName>
        <fullName evidence="1">Uncharacterized protein</fullName>
    </submittedName>
</protein>
<proteinExistence type="predicted"/>
<name>A0A1V4IRQ4_9CLOT</name>
<accession>A0A1V4IRQ4</accession>
<evidence type="ECO:0000313" key="1">
    <source>
        <dbReference type="EMBL" id="OPJ62569.1"/>
    </source>
</evidence>
<dbReference type="EMBL" id="MZGV01000014">
    <property type="protein sequence ID" value="OPJ62569.1"/>
    <property type="molecule type" value="Genomic_DNA"/>
</dbReference>
<keyword evidence="2" id="KW-1185">Reference proteome</keyword>
<reference evidence="1 2" key="1">
    <citation type="submission" date="2017-03" db="EMBL/GenBank/DDBJ databases">
        <title>Genome sequence of Clostridium oryzae DSM 28571.</title>
        <authorList>
            <person name="Poehlein A."/>
            <person name="Daniel R."/>
        </authorList>
    </citation>
    <scope>NUCLEOTIDE SEQUENCE [LARGE SCALE GENOMIC DNA]</scope>
    <source>
        <strain evidence="1 2">DSM 28571</strain>
    </source>
</reference>
<dbReference type="Gene3D" id="3.30.870.10">
    <property type="entry name" value="Endonuclease Chain A"/>
    <property type="match status" value="1"/>
</dbReference>
<dbReference type="AlphaFoldDB" id="A0A1V4IRQ4"/>
<organism evidence="1 2">
    <name type="scientific">Clostridium oryzae</name>
    <dbReference type="NCBI Taxonomy" id="1450648"/>
    <lineage>
        <taxon>Bacteria</taxon>
        <taxon>Bacillati</taxon>
        <taxon>Bacillota</taxon>
        <taxon>Clostridia</taxon>
        <taxon>Eubacteriales</taxon>
        <taxon>Clostridiaceae</taxon>
        <taxon>Clostridium</taxon>
    </lineage>
</organism>